<protein>
    <submittedName>
        <fullName evidence="1">Uncharacterized protein</fullName>
    </submittedName>
</protein>
<gene>
    <name evidence="1" type="ORF">CMTB2_01843</name>
</gene>
<name>A0AAI9AID3_9BACT</name>
<dbReference type="RefSeq" id="WP_007472946.1">
    <property type="nucleotide sequence ID" value="NZ_ABCJ01000001.1"/>
</dbReference>
<dbReference type="Proteomes" id="UP000003288">
    <property type="component" value="Unassembled WGS sequence"/>
</dbReference>
<sequence length="138" mass="15887">MEKAVRVLINKAVAEIEKLVPNEYYRYPSNQTDLNNQTTNTTIYSNNINTSINAKLIYFENFEKYGIGQHTPFGAITDNGFIQLGIDKNNKTSKVLVINNNFICINKNIKDFILTFDAKPNEFGTINIYFRYSRDSKV</sequence>
<proteinExistence type="predicted"/>
<reference evidence="1 2" key="1">
    <citation type="journal article" date="2011" name="Stand. Genomic Sci.">
        <title>Draft genome sequence of Caminibacter mediatlanticus strain TB-2, an epsilonproteobacterium isolated from a deep-sea hydrothermal vent.</title>
        <authorList>
            <person name="Giovannelli D."/>
            <person name="Ferriera S."/>
            <person name="Johnson J."/>
            <person name="Kravitz S."/>
            <person name="Perez-Rodriguez I."/>
            <person name="Ricci J."/>
            <person name="O'Brien C."/>
            <person name="Voordeckers J.W."/>
            <person name="Bini E."/>
            <person name="Vetriani C."/>
        </authorList>
    </citation>
    <scope>NUCLEOTIDE SEQUENCE [LARGE SCALE GENOMIC DNA]</scope>
    <source>
        <strain evidence="1 2">TB-2</strain>
    </source>
</reference>
<dbReference type="AlphaFoldDB" id="A0AAI9AID3"/>
<dbReference type="EMBL" id="ABCJ01000001">
    <property type="protein sequence ID" value="EDM24218.1"/>
    <property type="molecule type" value="Genomic_DNA"/>
</dbReference>
<evidence type="ECO:0000313" key="2">
    <source>
        <dbReference type="Proteomes" id="UP000003288"/>
    </source>
</evidence>
<organism evidence="1 2">
    <name type="scientific">Caminibacter mediatlanticus TB-2</name>
    <dbReference type="NCBI Taxonomy" id="391592"/>
    <lineage>
        <taxon>Bacteria</taxon>
        <taxon>Pseudomonadati</taxon>
        <taxon>Campylobacterota</taxon>
        <taxon>Epsilonproteobacteria</taxon>
        <taxon>Nautiliales</taxon>
        <taxon>Nautiliaceae</taxon>
        <taxon>Caminibacter</taxon>
    </lineage>
</organism>
<accession>A0AAI9AID3</accession>
<comment type="caution">
    <text evidence="1">The sequence shown here is derived from an EMBL/GenBank/DDBJ whole genome shotgun (WGS) entry which is preliminary data.</text>
</comment>
<evidence type="ECO:0000313" key="1">
    <source>
        <dbReference type="EMBL" id="EDM24218.1"/>
    </source>
</evidence>